<feature type="active site" description="Charge relay system" evidence="10 11">
    <location>
        <position position="380"/>
    </location>
</feature>
<dbReference type="InterPro" id="IPR035986">
    <property type="entry name" value="PKD_dom_sf"/>
</dbReference>
<feature type="chain" id="PRO_5001949433" evidence="14">
    <location>
        <begin position="27"/>
        <end position="1038"/>
    </location>
</feature>
<evidence type="ECO:0000256" key="8">
    <source>
        <dbReference type="ARBA" id="ARBA00022825"/>
    </source>
</evidence>
<keyword evidence="4" id="KW-0964">Secreted</keyword>
<dbReference type="GO" id="GO:0005576">
    <property type="term" value="C:extracellular region"/>
    <property type="evidence" value="ECO:0007669"/>
    <property type="project" value="UniProtKB-SubCell"/>
</dbReference>
<dbReference type="SMART" id="SM00089">
    <property type="entry name" value="PKD"/>
    <property type="match status" value="3"/>
</dbReference>
<dbReference type="SUPFAM" id="SSF52743">
    <property type="entry name" value="Subtilisin-like"/>
    <property type="match status" value="1"/>
</dbReference>
<dbReference type="PROSITE" id="PS00138">
    <property type="entry name" value="SUBTILASE_SER"/>
    <property type="match status" value="1"/>
</dbReference>
<evidence type="ECO:0000256" key="4">
    <source>
        <dbReference type="ARBA" id="ARBA00022525"/>
    </source>
</evidence>
<dbReference type="Proteomes" id="UP000029868">
    <property type="component" value="Unassembled WGS sequence"/>
</dbReference>
<dbReference type="PROSITE" id="PS00136">
    <property type="entry name" value="SUBTILASE_ASP"/>
    <property type="match status" value="1"/>
</dbReference>
<dbReference type="InterPro" id="IPR000601">
    <property type="entry name" value="PKD_dom"/>
</dbReference>
<organism evidence="16 17">
    <name type="scientific">Colwellia psychrerythraea</name>
    <name type="common">Vibrio psychroerythus</name>
    <dbReference type="NCBI Taxonomy" id="28229"/>
    <lineage>
        <taxon>Bacteria</taxon>
        <taxon>Pseudomonadati</taxon>
        <taxon>Pseudomonadota</taxon>
        <taxon>Gammaproteobacteria</taxon>
        <taxon>Alteromonadales</taxon>
        <taxon>Colwelliaceae</taxon>
        <taxon>Colwellia</taxon>
    </lineage>
</organism>
<dbReference type="CDD" id="cd00146">
    <property type="entry name" value="PKD"/>
    <property type="match status" value="3"/>
</dbReference>
<feature type="domain" description="PKD" evidence="15">
    <location>
        <begin position="444"/>
        <end position="532"/>
    </location>
</feature>
<dbReference type="InterPro" id="IPR050131">
    <property type="entry name" value="Peptidase_S8_subtilisin-like"/>
</dbReference>
<evidence type="ECO:0000256" key="7">
    <source>
        <dbReference type="ARBA" id="ARBA00022801"/>
    </source>
</evidence>
<dbReference type="AlphaFoldDB" id="A0A099L7S2"/>
<dbReference type="OrthoDB" id="6278496at2"/>
<dbReference type="PANTHER" id="PTHR43806">
    <property type="entry name" value="PEPTIDASE S8"/>
    <property type="match status" value="1"/>
</dbReference>
<dbReference type="Pfam" id="PF00082">
    <property type="entry name" value="Peptidase_S8"/>
    <property type="match status" value="1"/>
</dbReference>
<feature type="signal peptide" evidence="14">
    <location>
        <begin position="1"/>
        <end position="26"/>
    </location>
</feature>
<feature type="active site" description="Charge relay system" evidence="10 11">
    <location>
        <position position="208"/>
    </location>
</feature>
<dbReference type="RefSeq" id="WP_081967654.1">
    <property type="nucleotide sequence ID" value="NZ_JQEC01000001.1"/>
</dbReference>
<feature type="domain" description="PKD" evidence="15">
    <location>
        <begin position="838"/>
        <end position="924"/>
    </location>
</feature>
<sequence length="1038" mass="106089">MKKFTKNTLASAVGLAFIASMSTAHAAPPARLIVKSNPVMSAFSTESSADMVIGKMSTMSALSNTSVQQVKTTWDGRNVVELSGNFTEAQLAQIIANMESDASIDEVEIDRLMYPTATPNDPRYSDQWHYFDATGGINADTAWNTTTGAGVTVAVLDTGVIYHNDLVGNLVGGYDFVSNVNMGRDGDGRDSDPSDPGDSYNGGGSSWHGTHVAGTIAAVTNNNNGVAGVAYGAKILPVRVLGAGGGYSSDITDGIVWAAGGYVAGIPVNNNPAQVINMSLGGAGACGSLYQNAINQAVSLGAVVVVAAGNSAVDVSGATPANCNNVISVAATNSSGNRASFSNYGSLIDVSAPGVNILSTHNTGYSSPGGDSYSTMSGTSMAAPHIAGVAALVYASGVATSPAAIESRIVNTARTFPGSCYGCGSGIADANAAVNGGGNDQNQSPVSQINGPYQGDLNSAVSFSSAGTFDPDGSISSYSWDFGDGYTSNQANPTHSYTSENTFNVSLTVSDNKGATATANTTAVISNNVTAVLENGIPVNGLSANTGQSVDYTFEVPANATELVISASGGSGDADLYARFGSAPTDAQYDCRPYLGGNNETCNVSNPQAGTWYISAKAYASFSGLTLQASFQGGNTIPNKPPVANSGGPYTGIEGQPITFIGSASYDTDGAIATYNWDFGDGTTSNQADPSHSYSVSGSYSVVLTVTDNKGSSTTTNTTAEIKASGGKGVLENGVSVTTSGNTGSEDNYTLQVPSGANDLVIKTNGGSGDGDLFVRFGSAPTASSYDCRPYLSGNNETCTIVNAQAGTYYVMVQGYSSYSTTLTASYTSGGTPIPNVPPVSDAGGPYSGTVNAEISFVGSNSFDNDGQITTYNWNFGDGSSISQANPNHVYTTAGTYTATLTVTDDKGATATSSSLVTVVESPLPIGLADACTSQSPQDYITASNGSPICVTSGSGGNLYFYFDSNGSSSATIRTEHGTGDANIYYRQDSWPSASQFMLKSDNTANTESITVNNLTDGWHYIMVSGNHSGLTIQVDHQ</sequence>
<dbReference type="Gene3D" id="2.60.120.380">
    <property type="match status" value="3"/>
</dbReference>
<reference evidence="16 17" key="1">
    <citation type="submission" date="2014-08" db="EMBL/GenBank/DDBJ databases">
        <title>Genomic and Phenotypic Diversity of Colwellia psychrerythraea strains from Disparate Marine Basins.</title>
        <authorList>
            <person name="Techtmann S.M."/>
            <person name="Stelling S.C."/>
            <person name="Utturkar S.M."/>
            <person name="Alshibli N."/>
            <person name="Harris A."/>
            <person name="Brown S.D."/>
            <person name="Hazen T.C."/>
        </authorList>
    </citation>
    <scope>NUCLEOTIDE SEQUENCE [LARGE SCALE GENOMIC DNA]</scope>
    <source>
        <strain evidence="16 17">GAB14E</strain>
    </source>
</reference>
<dbReference type="InterPro" id="IPR036852">
    <property type="entry name" value="Peptidase_S8/S53_dom_sf"/>
</dbReference>
<name>A0A099L7S2_COLPS</name>
<dbReference type="PANTHER" id="PTHR43806:SF11">
    <property type="entry name" value="CEREVISIN-RELATED"/>
    <property type="match status" value="1"/>
</dbReference>
<dbReference type="InterPro" id="IPR023827">
    <property type="entry name" value="Peptidase_S8_Asp-AS"/>
</dbReference>
<protein>
    <submittedName>
        <fullName evidence="16">Thermitase, Xanthomonalisin</fullName>
        <ecNumber evidence="16">3.4.21.101</ecNumber>
        <ecNumber evidence="16">3.4.21.66</ecNumber>
    </submittedName>
</protein>
<dbReference type="EC" id="3.4.21.101" evidence="16"/>
<dbReference type="InterPro" id="IPR013783">
    <property type="entry name" value="Ig-like_fold"/>
</dbReference>
<evidence type="ECO:0000256" key="10">
    <source>
        <dbReference type="PIRSR" id="PIRSR615500-1"/>
    </source>
</evidence>
<evidence type="ECO:0000256" key="13">
    <source>
        <dbReference type="SAM" id="MobiDB-lite"/>
    </source>
</evidence>
<dbReference type="InterPro" id="IPR007280">
    <property type="entry name" value="Peptidase_C_arc/bac"/>
</dbReference>
<dbReference type="Gene3D" id="2.60.40.10">
    <property type="entry name" value="Immunoglobulins"/>
    <property type="match status" value="3"/>
</dbReference>
<dbReference type="PROSITE" id="PS50093">
    <property type="entry name" value="PKD"/>
    <property type="match status" value="3"/>
</dbReference>
<dbReference type="GO" id="GO:0004252">
    <property type="term" value="F:serine-type endopeptidase activity"/>
    <property type="evidence" value="ECO:0007669"/>
    <property type="project" value="UniProtKB-UniRule"/>
</dbReference>
<keyword evidence="8 11" id="KW-0720">Serine protease</keyword>
<evidence type="ECO:0000256" key="9">
    <source>
        <dbReference type="ARBA" id="ARBA00023145"/>
    </source>
</evidence>
<comment type="subcellular location">
    <subcellularLocation>
        <location evidence="2">Secreted</location>
    </subcellularLocation>
</comment>
<dbReference type="PRINTS" id="PR00723">
    <property type="entry name" value="SUBTILISIN"/>
</dbReference>
<evidence type="ECO:0000256" key="6">
    <source>
        <dbReference type="ARBA" id="ARBA00022729"/>
    </source>
</evidence>
<dbReference type="InterPro" id="IPR022409">
    <property type="entry name" value="PKD/Chitinase_dom"/>
</dbReference>
<dbReference type="PROSITE" id="PS00137">
    <property type="entry name" value="SUBTILASE_HIS"/>
    <property type="match status" value="1"/>
</dbReference>
<evidence type="ECO:0000256" key="2">
    <source>
        <dbReference type="ARBA" id="ARBA00004613"/>
    </source>
</evidence>
<evidence type="ECO:0000313" key="17">
    <source>
        <dbReference type="Proteomes" id="UP000029868"/>
    </source>
</evidence>
<evidence type="ECO:0000256" key="14">
    <source>
        <dbReference type="SAM" id="SignalP"/>
    </source>
</evidence>
<dbReference type="SUPFAM" id="SSF89260">
    <property type="entry name" value="Collagen-binding domain"/>
    <property type="match status" value="1"/>
</dbReference>
<accession>A0A099L7S2</accession>
<dbReference type="CDD" id="cd07496">
    <property type="entry name" value="Peptidases_S8_13"/>
    <property type="match status" value="1"/>
</dbReference>
<feature type="domain" description="PKD" evidence="15">
    <location>
        <begin position="641"/>
        <end position="729"/>
    </location>
</feature>
<dbReference type="GO" id="GO:0006508">
    <property type="term" value="P:proteolysis"/>
    <property type="evidence" value="ECO:0007669"/>
    <property type="project" value="UniProtKB-KW"/>
</dbReference>
<dbReference type="Pfam" id="PF04151">
    <property type="entry name" value="PPC"/>
    <property type="match status" value="3"/>
</dbReference>
<keyword evidence="5 11" id="KW-0645">Protease</keyword>
<dbReference type="SUPFAM" id="SSF49299">
    <property type="entry name" value="PKD domain"/>
    <property type="match status" value="3"/>
</dbReference>
<evidence type="ECO:0000256" key="3">
    <source>
        <dbReference type="ARBA" id="ARBA00011073"/>
    </source>
</evidence>
<dbReference type="EC" id="3.4.21.66" evidence="16"/>
<keyword evidence="6 14" id="KW-0732">Signal</keyword>
<dbReference type="PROSITE" id="PS51892">
    <property type="entry name" value="SUBTILASE"/>
    <property type="match status" value="1"/>
</dbReference>
<evidence type="ECO:0000256" key="1">
    <source>
        <dbReference type="ARBA" id="ARBA00001913"/>
    </source>
</evidence>
<feature type="active site" description="Charge relay system" evidence="10 11">
    <location>
        <position position="157"/>
    </location>
</feature>
<dbReference type="InterPro" id="IPR022398">
    <property type="entry name" value="Peptidase_S8_His-AS"/>
</dbReference>
<dbReference type="MEROPS" id="S08.067"/>
<dbReference type="InterPro" id="IPR015500">
    <property type="entry name" value="Peptidase_S8_subtilisin-rel"/>
</dbReference>
<dbReference type="Gene3D" id="3.40.50.200">
    <property type="entry name" value="Peptidase S8/S53 domain"/>
    <property type="match status" value="1"/>
</dbReference>
<comment type="cofactor">
    <cofactor evidence="1">
        <name>Ca(2+)</name>
        <dbReference type="ChEBI" id="CHEBI:29108"/>
    </cofactor>
</comment>
<evidence type="ECO:0000256" key="11">
    <source>
        <dbReference type="PROSITE-ProRule" id="PRU01240"/>
    </source>
</evidence>
<proteinExistence type="inferred from homology"/>
<dbReference type="EMBL" id="JQEC01000001">
    <property type="protein sequence ID" value="KGJ97943.1"/>
    <property type="molecule type" value="Genomic_DNA"/>
</dbReference>
<comment type="caution">
    <text evidence="16">The sequence shown here is derived from an EMBL/GenBank/DDBJ whole genome shotgun (WGS) entry which is preliminary data.</text>
</comment>
<keyword evidence="7 11" id="KW-0378">Hydrolase</keyword>
<gene>
    <name evidence="16" type="ORF">GAB14E_0880</name>
</gene>
<evidence type="ECO:0000256" key="5">
    <source>
        <dbReference type="ARBA" id="ARBA00022670"/>
    </source>
</evidence>
<comment type="similarity">
    <text evidence="3 11 12">Belongs to the peptidase S8 family.</text>
</comment>
<dbReference type="InterPro" id="IPR023828">
    <property type="entry name" value="Peptidase_S8_Ser-AS"/>
</dbReference>
<evidence type="ECO:0000256" key="12">
    <source>
        <dbReference type="RuleBase" id="RU003355"/>
    </source>
</evidence>
<evidence type="ECO:0000259" key="15">
    <source>
        <dbReference type="PROSITE" id="PS50093"/>
    </source>
</evidence>
<evidence type="ECO:0000313" key="16">
    <source>
        <dbReference type="EMBL" id="KGJ97943.1"/>
    </source>
</evidence>
<feature type="region of interest" description="Disordered" evidence="13">
    <location>
        <begin position="184"/>
        <end position="205"/>
    </location>
</feature>
<dbReference type="InterPro" id="IPR000209">
    <property type="entry name" value="Peptidase_S8/S53_dom"/>
</dbReference>
<dbReference type="PATRIC" id="fig|28229.3.peg.33"/>
<dbReference type="Pfam" id="PF18911">
    <property type="entry name" value="PKD_4"/>
    <property type="match status" value="3"/>
</dbReference>
<dbReference type="InterPro" id="IPR034176">
    <property type="entry name" value="Peptidases_S8_13"/>
</dbReference>
<dbReference type="FunFam" id="3.40.50.200:FF:000022">
    <property type="entry name" value="Extracellular protease"/>
    <property type="match status" value="1"/>
</dbReference>
<keyword evidence="9" id="KW-0865">Zymogen</keyword>